<sequence length="217" mass="24967">MPSNTPYAVHTLYQLKCRVAAGQPPILSHVMRAIQYEINHNKDYNAAEELFRDLLLMLHLHPIDDGPHTLMSSLDHTMTRAVYSELDITCFQKSIGKLIRAAPQPKTALKYVCYLFEVSPPMRNERIENTALIDIIRVYARARGEYLVKALEFVQIGVERGLAVPNNTRIKHHLNDDAFQVACHPILRHNRLRFSNDGTTIDPVIEDAHDKYRRMIQ</sequence>
<organism evidence="1">
    <name type="scientific">Lichtheimia ramosa</name>
    <dbReference type="NCBI Taxonomy" id="688394"/>
    <lineage>
        <taxon>Eukaryota</taxon>
        <taxon>Fungi</taxon>
        <taxon>Fungi incertae sedis</taxon>
        <taxon>Mucoromycota</taxon>
        <taxon>Mucoromycotina</taxon>
        <taxon>Mucoromycetes</taxon>
        <taxon>Mucorales</taxon>
        <taxon>Lichtheimiaceae</taxon>
        <taxon>Lichtheimia</taxon>
    </lineage>
</organism>
<dbReference type="OrthoDB" id="2265579at2759"/>
<name>A0A077X1E2_9FUNG</name>
<accession>A0A077X1E2</accession>
<gene>
    <name evidence="1" type="ORF">LRAMOSA05588</name>
</gene>
<dbReference type="EMBL" id="LK023379">
    <property type="protein sequence ID" value="CDS13410.1"/>
    <property type="molecule type" value="Genomic_DNA"/>
</dbReference>
<reference evidence="1" key="1">
    <citation type="journal article" date="2014" name="Genome Announc.">
        <title>De novo whole-genome sequence and genome annotation of Lichtheimia ramosa.</title>
        <authorList>
            <person name="Linde J."/>
            <person name="Schwartze V."/>
            <person name="Binder U."/>
            <person name="Lass-Florl C."/>
            <person name="Voigt K."/>
            <person name="Horn F."/>
        </authorList>
    </citation>
    <scope>NUCLEOTIDE SEQUENCE</scope>
    <source>
        <strain evidence="1">JMRC FSU:6197</strain>
    </source>
</reference>
<protein>
    <submittedName>
        <fullName evidence="1">Uncharacterized protein</fullName>
    </submittedName>
</protein>
<dbReference type="AlphaFoldDB" id="A0A077X1E2"/>
<evidence type="ECO:0000313" key="1">
    <source>
        <dbReference type="EMBL" id="CDS13410.1"/>
    </source>
</evidence>
<proteinExistence type="predicted"/>